<dbReference type="AlphaFoldDB" id="A0A6M3JHA2"/>
<evidence type="ECO:0000313" key="3">
    <source>
        <dbReference type="EMBL" id="QJA90836.1"/>
    </source>
</evidence>
<accession>A0A6M3JHA2</accession>
<dbReference type="PROSITE" id="PS50800">
    <property type="entry name" value="SAP"/>
    <property type="match status" value="1"/>
</dbReference>
<evidence type="ECO:0000259" key="1">
    <source>
        <dbReference type="PROSITE" id="PS50800"/>
    </source>
</evidence>
<sequence length="63" mass="7282">MSPEIKLLMRLKLNNLRYKAKMYNLSTDGTKIQLAMRIANHETEVSIRLWDSISNGGVKKDVF</sequence>
<name>A0A6M3JHA2_9ZZZZ</name>
<dbReference type="InterPro" id="IPR003034">
    <property type="entry name" value="SAP_dom"/>
</dbReference>
<gene>
    <name evidence="2" type="ORF">MM415A04990_0002</name>
    <name evidence="3" type="ORF">MM415B03553_0008</name>
</gene>
<feature type="domain" description="SAP" evidence="1">
    <location>
        <begin position="8"/>
        <end position="42"/>
    </location>
</feature>
<protein>
    <recommendedName>
        <fullName evidence="1">SAP domain-containing protein</fullName>
    </recommendedName>
</protein>
<reference evidence="2" key="1">
    <citation type="submission" date="2020-03" db="EMBL/GenBank/DDBJ databases">
        <title>The deep terrestrial virosphere.</title>
        <authorList>
            <person name="Holmfeldt K."/>
            <person name="Nilsson E."/>
            <person name="Simone D."/>
            <person name="Lopez-Fernandez M."/>
            <person name="Wu X."/>
            <person name="de Brujin I."/>
            <person name="Lundin D."/>
            <person name="Andersson A."/>
            <person name="Bertilsson S."/>
            <person name="Dopson M."/>
        </authorList>
    </citation>
    <scope>NUCLEOTIDE SEQUENCE</scope>
    <source>
        <strain evidence="2">MM415A04990</strain>
        <strain evidence="3">MM415B03553</strain>
    </source>
</reference>
<dbReference type="EMBL" id="MT142941">
    <property type="protein sequence ID" value="QJA90836.1"/>
    <property type="molecule type" value="Genomic_DNA"/>
</dbReference>
<dbReference type="EMBL" id="MT141683">
    <property type="protein sequence ID" value="QJA69170.1"/>
    <property type="molecule type" value="Genomic_DNA"/>
</dbReference>
<proteinExistence type="predicted"/>
<evidence type="ECO:0000313" key="2">
    <source>
        <dbReference type="EMBL" id="QJA69170.1"/>
    </source>
</evidence>
<organism evidence="2">
    <name type="scientific">viral metagenome</name>
    <dbReference type="NCBI Taxonomy" id="1070528"/>
    <lineage>
        <taxon>unclassified sequences</taxon>
        <taxon>metagenomes</taxon>
        <taxon>organismal metagenomes</taxon>
    </lineage>
</organism>